<comment type="function">
    <text evidence="6">Bidirectionally degrades single-stranded DNA into large acid-insoluble oligonucleotides, which are then degraded further into small acid-soluble oligonucleotides.</text>
</comment>
<gene>
    <name evidence="6 7" type="primary">xseB</name>
    <name evidence="7" type="ORF">H8710_05200</name>
</gene>
<dbReference type="GO" id="GO:0005829">
    <property type="term" value="C:cytosol"/>
    <property type="evidence" value="ECO:0007669"/>
    <property type="project" value="TreeGrafter"/>
</dbReference>
<dbReference type="PANTHER" id="PTHR34137:SF1">
    <property type="entry name" value="EXODEOXYRIBONUCLEASE 7 SMALL SUBUNIT"/>
    <property type="match status" value="1"/>
</dbReference>
<evidence type="ECO:0000256" key="1">
    <source>
        <dbReference type="ARBA" id="ARBA00009998"/>
    </source>
</evidence>
<comment type="subcellular location">
    <subcellularLocation>
        <location evidence="6">Cytoplasm</location>
    </subcellularLocation>
</comment>
<dbReference type="InterPro" id="IPR037004">
    <property type="entry name" value="Exonuc_VII_ssu_sf"/>
</dbReference>
<keyword evidence="5 6" id="KW-0269">Exonuclease</keyword>
<evidence type="ECO:0000256" key="3">
    <source>
        <dbReference type="ARBA" id="ARBA00022722"/>
    </source>
</evidence>
<name>A0A926E598_9FIRM</name>
<dbReference type="PIRSF" id="PIRSF006488">
    <property type="entry name" value="Exonuc_VII_S"/>
    <property type="match status" value="1"/>
</dbReference>
<organism evidence="7 8">
    <name type="scientific">Fumia xinanensis</name>
    <dbReference type="NCBI Taxonomy" id="2763659"/>
    <lineage>
        <taxon>Bacteria</taxon>
        <taxon>Bacillati</taxon>
        <taxon>Bacillota</taxon>
        <taxon>Clostridia</taxon>
        <taxon>Eubacteriales</taxon>
        <taxon>Oscillospiraceae</taxon>
        <taxon>Fumia</taxon>
    </lineage>
</organism>
<dbReference type="RefSeq" id="WP_249294359.1">
    <property type="nucleotide sequence ID" value="NZ_JACRSV010000001.1"/>
</dbReference>
<dbReference type="SUPFAM" id="SSF116842">
    <property type="entry name" value="XseB-like"/>
    <property type="match status" value="1"/>
</dbReference>
<dbReference type="PANTHER" id="PTHR34137">
    <property type="entry name" value="EXODEOXYRIBONUCLEASE 7 SMALL SUBUNIT"/>
    <property type="match status" value="1"/>
</dbReference>
<dbReference type="EMBL" id="JACRSV010000001">
    <property type="protein sequence ID" value="MBC8559466.1"/>
    <property type="molecule type" value="Genomic_DNA"/>
</dbReference>
<dbReference type="Gene3D" id="1.10.287.1040">
    <property type="entry name" value="Exonuclease VII, small subunit"/>
    <property type="match status" value="1"/>
</dbReference>
<dbReference type="EC" id="3.1.11.6" evidence="6"/>
<evidence type="ECO:0000256" key="6">
    <source>
        <dbReference type="HAMAP-Rule" id="MF_00337"/>
    </source>
</evidence>
<evidence type="ECO:0000313" key="8">
    <source>
        <dbReference type="Proteomes" id="UP000610760"/>
    </source>
</evidence>
<protein>
    <recommendedName>
        <fullName evidence="6">Exodeoxyribonuclease 7 small subunit</fullName>
        <ecNumber evidence="6">3.1.11.6</ecNumber>
    </recommendedName>
    <alternativeName>
        <fullName evidence="6">Exodeoxyribonuclease VII small subunit</fullName>
        <shortName evidence="6">Exonuclease VII small subunit</shortName>
    </alternativeName>
</protein>
<keyword evidence="3 6" id="KW-0540">Nuclease</keyword>
<dbReference type="AlphaFoldDB" id="A0A926E598"/>
<keyword evidence="8" id="KW-1185">Reference proteome</keyword>
<sequence length="72" mass="8022">MAQKKQTLEAAMDALQQIVEKLEAGSLPLEESLKLYEEGVKLTAFCDKELKGAKLKISELKEPQGEIDETDE</sequence>
<dbReference type="Proteomes" id="UP000610760">
    <property type="component" value="Unassembled WGS sequence"/>
</dbReference>
<dbReference type="Pfam" id="PF02609">
    <property type="entry name" value="Exonuc_VII_S"/>
    <property type="match status" value="1"/>
</dbReference>
<evidence type="ECO:0000256" key="4">
    <source>
        <dbReference type="ARBA" id="ARBA00022801"/>
    </source>
</evidence>
<reference evidence="7" key="1">
    <citation type="submission" date="2020-08" db="EMBL/GenBank/DDBJ databases">
        <title>Genome public.</title>
        <authorList>
            <person name="Liu C."/>
            <person name="Sun Q."/>
        </authorList>
    </citation>
    <scope>NUCLEOTIDE SEQUENCE</scope>
    <source>
        <strain evidence="7">NSJ-33</strain>
    </source>
</reference>
<dbReference type="InterPro" id="IPR003761">
    <property type="entry name" value="Exonuc_VII_S"/>
</dbReference>
<comment type="subunit">
    <text evidence="6">Heterooligomer composed of large and small subunits.</text>
</comment>
<dbReference type="NCBIfam" id="TIGR01280">
    <property type="entry name" value="xseB"/>
    <property type="match status" value="1"/>
</dbReference>
<comment type="similarity">
    <text evidence="1 6">Belongs to the XseB family.</text>
</comment>
<dbReference type="GO" id="GO:0009318">
    <property type="term" value="C:exodeoxyribonuclease VII complex"/>
    <property type="evidence" value="ECO:0007669"/>
    <property type="project" value="UniProtKB-UniRule"/>
</dbReference>
<keyword evidence="2 6" id="KW-0963">Cytoplasm</keyword>
<evidence type="ECO:0000313" key="7">
    <source>
        <dbReference type="EMBL" id="MBC8559466.1"/>
    </source>
</evidence>
<comment type="caution">
    <text evidence="7">The sequence shown here is derived from an EMBL/GenBank/DDBJ whole genome shotgun (WGS) entry which is preliminary data.</text>
</comment>
<comment type="catalytic activity">
    <reaction evidence="6">
        <text>Exonucleolytic cleavage in either 5'- to 3'- or 3'- to 5'-direction to yield nucleoside 5'-phosphates.</text>
        <dbReference type="EC" id="3.1.11.6"/>
    </reaction>
</comment>
<proteinExistence type="inferred from homology"/>
<dbReference type="GO" id="GO:0006308">
    <property type="term" value="P:DNA catabolic process"/>
    <property type="evidence" value="ECO:0007669"/>
    <property type="project" value="UniProtKB-UniRule"/>
</dbReference>
<evidence type="ECO:0000256" key="5">
    <source>
        <dbReference type="ARBA" id="ARBA00022839"/>
    </source>
</evidence>
<keyword evidence="4 6" id="KW-0378">Hydrolase</keyword>
<accession>A0A926E598</accession>
<dbReference type="GO" id="GO:0008855">
    <property type="term" value="F:exodeoxyribonuclease VII activity"/>
    <property type="evidence" value="ECO:0007669"/>
    <property type="project" value="UniProtKB-UniRule"/>
</dbReference>
<evidence type="ECO:0000256" key="2">
    <source>
        <dbReference type="ARBA" id="ARBA00022490"/>
    </source>
</evidence>
<dbReference type="HAMAP" id="MF_00337">
    <property type="entry name" value="Exonuc_7_S"/>
    <property type="match status" value="1"/>
</dbReference>